<evidence type="ECO:0000313" key="5">
    <source>
        <dbReference type="Proteomes" id="UP000430146"/>
    </source>
</evidence>
<dbReference type="RefSeq" id="WP_159228895.1">
    <property type="nucleotide sequence ID" value="NZ_CACSIP010000002.1"/>
</dbReference>
<dbReference type="EMBL" id="CACSIP010000002">
    <property type="protein sequence ID" value="CAA0089442.1"/>
    <property type="molecule type" value="Genomic_DNA"/>
</dbReference>
<sequence>MTQSLRGAVWRLMIFVLVCSTGIMGLFAIFAQLRFQEDRLYRAEFANISGLATGNFVRVAGVEVGKVKAISLARDATVTVEFSADPSVVLTEGTRAEIRYDNLIGGRYLALEEGAGEARVLRPGATIPLARTAPALDLDALTGGFRPLFRALDPDQVNELTQQLISVFQGEGATIGSLLAQTAAVTGTLADRDQLIGQVVTNLNTVLASLGEHSGQLDTTVTALSELVEELADRKTDISTGLAYADAAAGSTAELLSNARPTVKDIVAQTDRVADTVISDREYFDKLLETLPDKYRLLGRQGLYGDYFSFYLCDIVLKLNGKGGQPVYVKVAGQDTGRCAPK</sequence>
<dbReference type="OrthoDB" id="338143at2"/>
<feature type="domain" description="Mce/MlaD" evidence="2">
    <location>
        <begin position="41"/>
        <end position="114"/>
    </location>
</feature>
<keyword evidence="1" id="KW-0472">Membrane</keyword>
<reference evidence="4 5" key="1">
    <citation type="submission" date="2019-11" db="EMBL/GenBank/DDBJ databases">
        <authorList>
            <person name="Holert J."/>
        </authorList>
    </citation>
    <scope>NUCLEOTIDE SEQUENCE [LARGE SCALE GENOMIC DNA]</scope>
    <source>
        <strain evidence="4">BC8_1</strain>
    </source>
</reference>
<dbReference type="InterPro" id="IPR024516">
    <property type="entry name" value="Mce_C"/>
</dbReference>
<organism evidence="4 5">
    <name type="scientific">Mycolicibacterium vanbaalenii</name>
    <name type="common">Mycobacterium vanbaalenii</name>
    <dbReference type="NCBI Taxonomy" id="110539"/>
    <lineage>
        <taxon>Bacteria</taxon>
        <taxon>Bacillati</taxon>
        <taxon>Actinomycetota</taxon>
        <taxon>Actinomycetes</taxon>
        <taxon>Mycobacteriales</taxon>
        <taxon>Mycobacteriaceae</taxon>
        <taxon>Mycolicibacterium</taxon>
    </lineage>
</organism>
<feature type="transmembrane region" description="Helical" evidence="1">
    <location>
        <begin position="12"/>
        <end position="33"/>
    </location>
</feature>
<accession>A0A5S9NH14</accession>
<dbReference type="InterPro" id="IPR003399">
    <property type="entry name" value="Mce/MlaD"/>
</dbReference>
<dbReference type="NCBIfam" id="TIGR00996">
    <property type="entry name" value="Mtu_fam_mce"/>
    <property type="match status" value="1"/>
</dbReference>
<evidence type="ECO:0000313" key="4">
    <source>
        <dbReference type="EMBL" id="CAA0089442.1"/>
    </source>
</evidence>
<dbReference type="GO" id="GO:0051701">
    <property type="term" value="P:biological process involved in interaction with host"/>
    <property type="evidence" value="ECO:0007669"/>
    <property type="project" value="TreeGrafter"/>
</dbReference>
<evidence type="ECO:0000259" key="3">
    <source>
        <dbReference type="Pfam" id="PF11887"/>
    </source>
</evidence>
<protein>
    <submittedName>
        <fullName evidence="4">Uncharacterized protein</fullName>
    </submittedName>
</protein>
<dbReference type="Proteomes" id="UP000430146">
    <property type="component" value="Unassembled WGS sequence"/>
</dbReference>
<feature type="domain" description="Mammalian cell entry C-terminal" evidence="3">
    <location>
        <begin position="118"/>
        <end position="331"/>
    </location>
</feature>
<keyword evidence="1" id="KW-1133">Transmembrane helix</keyword>
<evidence type="ECO:0000259" key="2">
    <source>
        <dbReference type="Pfam" id="PF02470"/>
    </source>
</evidence>
<dbReference type="AlphaFoldDB" id="A0A5S9NH14"/>
<keyword evidence="5" id="KW-1185">Reference proteome</keyword>
<proteinExistence type="predicted"/>
<keyword evidence="1" id="KW-0812">Transmembrane</keyword>
<dbReference type="InterPro" id="IPR052336">
    <property type="entry name" value="MlaD_Phospholipid_Transporter"/>
</dbReference>
<name>A0A5S9NH14_MYCVN</name>
<dbReference type="Pfam" id="PF02470">
    <property type="entry name" value="MlaD"/>
    <property type="match status" value="1"/>
</dbReference>
<dbReference type="InterPro" id="IPR005693">
    <property type="entry name" value="Mce"/>
</dbReference>
<dbReference type="PANTHER" id="PTHR33371">
    <property type="entry name" value="INTERMEMBRANE PHOSPHOLIPID TRANSPORT SYSTEM BINDING PROTEIN MLAD-RELATED"/>
    <property type="match status" value="1"/>
</dbReference>
<dbReference type="PANTHER" id="PTHR33371:SF17">
    <property type="entry name" value="MCE-FAMILY PROTEIN MCE1B"/>
    <property type="match status" value="1"/>
</dbReference>
<evidence type="ECO:0000256" key="1">
    <source>
        <dbReference type="SAM" id="Phobius"/>
    </source>
</evidence>
<gene>
    <name evidence="4" type="ORF">AELLOGFF_02556</name>
</gene>
<dbReference type="Pfam" id="PF11887">
    <property type="entry name" value="Mce4_CUP1"/>
    <property type="match status" value="1"/>
</dbReference>
<dbReference type="GO" id="GO:0005576">
    <property type="term" value="C:extracellular region"/>
    <property type="evidence" value="ECO:0007669"/>
    <property type="project" value="TreeGrafter"/>
</dbReference>